<dbReference type="PANTHER" id="PTHR38978">
    <property type="entry name" value="DUF2787 DOMAIN-CONTAINING PROTEIN"/>
    <property type="match status" value="1"/>
</dbReference>
<dbReference type="Gene3D" id="3.10.450.430">
    <property type="entry name" value="Protein of unknown function DUF2787"/>
    <property type="match status" value="1"/>
</dbReference>
<dbReference type="InterPro" id="IPR021248">
    <property type="entry name" value="DUF2787"/>
</dbReference>
<dbReference type="Proteomes" id="UP000244441">
    <property type="component" value="Chromosome"/>
</dbReference>
<sequence length="144" mass="16603">MRILYDGLALPVSEALGERLKKCLENTMEKMTDADILSLSSVILNFRDPDYDAISGGYHPVEIRFEQVNQGWCFSYITDFSYQGQPPFAELAKELDFDFQAGITQIIHCGVMAIENTRDIYCIWEKNFLHYASCDIYQVFISFE</sequence>
<evidence type="ECO:0000313" key="1">
    <source>
        <dbReference type="EMBL" id="AWB66051.1"/>
    </source>
</evidence>
<reference evidence="1 2" key="1">
    <citation type="submission" date="2018-01" db="EMBL/GenBank/DDBJ databases">
        <title>Genome sequence of a Cantenovulum-like bacteria.</title>
        <authorList>
            <person name="Tan W.R."/>
            <person name="Lau N.-S."/>
            <person name="Go F."/>
            <person name="Amirul A.-A.A."/>
        </authorList>
    </citation>
    <scope>NUCLEOTIDE SEQUENCE [LARGE SCALE GENOMIC DNA]</scope>
    <source>
        <strain evidence="1 2">CCB-QB4</strain>
    </source>
</reference>
<dbReference type="OrthoDB" id="5589278at2"/>
<dbReference type="Pfam" id="PF10980">
    <property type="entry name" value="DUF2787"/>
    <property type="match status" value="1"/>
</dbReference>
<gene>
    <name evidence="1" type="ORF">C2869_06180</name>
</gene>
<dbReference type="KEGG" id="cate:C2869_06180"/>
<dbReference type="RefSeq" id="WP_108602123.1">
    <property type="nucleotide sequence ID" value="NZ_CP026604.1"/>
</dbReference>
<evidence type="ECO:0008006" key="3">
    <source>
        <dbReference type="Google" id="ProtNLM"/>
    </source>
</evidence>
<name>A0A2S0VPA4_9ALTE</name>
<proteinExistence type="predicted"/>
<dbReference type="EMBL" id="CP026604">
    <property type="protein sequence ID" value="AWB66051.1"/>
    <property type="molecule type" value="Genomic_DNA"/>
</dbReference>
<dbReference type="AlphaFoldDB" id="A0A2S0VPA4"/>
<evidence type="ECO:0000313" key="2">
    <source>
        <dbReference type="Proteomes" id="UP000244441"/>
    </source>
</evidence>
<dbReference type="PANTHER" id="PTHR38978:SF2">
    <property type="entry name" value="DUF2787 DOMAIN-CONTAINING PROTEIN"/>
    <property type="match status" value="1"/>
</dbReference>
<keyword evidence="2" id="KW-1185">Reference proteome</keyword>
<protein>
    <recommendedName>
        <fullName evidence="3">DUF2787 domain-containing protein</fullName>
    </recommendedName>
</protein>
<organism evidence="1 2">
    <name type="scientific">Saccharobesus litoralis</name>
    <dbReference type="NCBI Taxonomy" id="2172099"/>
    <lineage>
        <taxon>Bacteria</taxon>
        <taxon>Pseudomonadati</taxon>
        <taxon>Pseudomonadota</taxon>
        <taxon>Gammaproteobacteria</taxon>
        <taxon>Alteromonadales</taxon>
        <taxon>Alteromonadaceae</taxon>
        <taxon>Saccharobesus</taxon>
    </lineage>
</organism>
<accession>A0A2S0VPA4</accession>